<dbReference type="Proteomes" id="UP000492821">
    <property type="component" value="Unassembled WGS sequence"/>
</dbReference>
<keyword evidence="5" id="KW-1015">Disulfide bond</keyword>
<dbReference type="Pfam" id="PF00135">
    <property type="entry name" value="COesterase"/>
    <property type="match status" value="1"/>
</dbReference>
<reference evidence="10" key="1">
    <citation type="journal article" date="2013" name="Genetics">
        <title>The draft genome and transcriptome of Panagrellus redivivus are shaped by the harsh demands of a free-living lifestyle.</title>
        <authorList>
            <person name="Srinivasan J."/>
            <person name="Dillman A.R."/>
            <person name="Macchietto M.G."/>
            <person name="Heikkinen L."/>
            <person name="Lakso M."/>
            <person name="Fracchia K.M."/>
            <person name="Antoshechkin I."/>
            <person name="Mortazavi A."/>
            <person name="Wong G."/>
            <person name="Sternberg P.W."/>
        </authorList>
    </citation>
    <scope>NUCLEOTIDE SEQUENCE [LARGE SCALE GENOMIC DNA]</scope>
    <source>
        <strain evidence="10">MT8872</strain>
    </source>
</reference>
<evidence type="ECO:0000256" key="4">
    <source>
        <dbReference type="ARBA" id="ARBA00022867"/>
    </source>
</evidence>
<dbReference type="SUPFAM" id="SSF53474">
    <property type="entry name" value="alpha/beta-Hydrolases"/>
    <property type="match status" value="1"/>
</dbReference>
<keyword evidence="4" id="KW-0531">Neurotransmitter degradation</keyword>
<feature type="active site" description="Charge relay system" evidence="7">
    <location>
        <position position="486"/>
    </location>
</feature>
<dbReference type="WBParaSite" id="Pan_g19563.t1">
    <property type="protein sequence ID" value="Pan_g19563.t1"/>
    <property type="gene ID" value="Pan_g19563"/>
</dbReference>
<dbReference type="GO" id="GO:0019695">
    <property type="term" value="P:choline metabolic process"/>
    <property type="evidence" value="ECO:0007669"/>
    <property type="project" value="TreeGrafter"/>
</dbReference>
<dbReference type="InterPro" id="IPR019819">
    <property type="entry name" value="Carboxylesterase_B_CS"/>
</dbReference>
<feature type="chain" id="PRO_5029032639" description="Carboxylic ester hydrolase" evidence="8">
    <location>
        <begin position="20"/>
        <end position="626"/>
    </location>
</feature>
<keyword evidence="10" id="KW-1185">Reference proteome</keyword>
<feature type="domain" description="Carboxylesterase type B" evidence="9">
    <location>
        <begin position="49"/>
        <end position="582"/>
    </location>
</feature>
<comment type="similarity">
    <text evidence="1 8">Belongs to the type-B carboxylesterase/lipase family.</text>
</comment>
<dbReference type="GO" id="GO:0005615">
    <property type="term" value="C:extracellular space"/>
    <property type="evidence" value="ECO:0007669"/>
    <property type="project" value="TreeGrafter"/>
</dbReference>
<dbReference type="InterPro" id="IPR019826">
    <property type="entry name" value="Carboxylesterase_B_AS"/>
</dbReference>
<feature type="active site" description="Charge relay system" evidence="7">
    <location>
        <position position="368"/>
    </location>
</feature>
<dbReference type="PRINTS" id="PR00878">
    <property type="entry name" value="CHOLNESTRASE"/>
</dbReference>
<evidence type="ECO:0000256" key="6">
    <source>
        <dbReference type="ARBA" id="ARBA00048484"/>
    </source>
</evidence>
<name>A0A7E4ZV73_PANRE</name>
<dbReference type="FunFam" id="3.40.50.1820:FF:000029">
    <property type="entry name" value="Acetylcholinesterase"/>
    <property type="match status" value="1"/>
</dbReference>
<protein>
    <recommendedName>
        <fullName evidence="8">Carboxylic ester hydrolase</fullName>
        <ecNumber evidence="8">3.1.1.-</ecNumber>
    </recommendedName>
</protein>
<dbReference type="InterPro" id="IPR002018">
    <property type="entry name" value="CarbesteraseB"/>
</dbReference>
<dbReference type="InterPro" id="IPR029058">
    <property type="entry name" value="AB_hydrolase_fold"/>
</dbReference>
<dbReference type="GO" id="GO:0006581">
    <property type="term" value="P:acetylcholine catabolic process"/>
    <property type="evidence" value="ECO:0007669"/>
    <property type="project" value="TreeGrafter"/>
</dbReference>
<proteinExistence type="inferred from homology"/>
<evidence type="ECO:0000256" key="5">
    <source>
        <dbReference type="ARBA" id="ARBA00023157"/>
    </source>
</evidence>
<evidence type="ECO:0000256" key="7">
    <source>
        <dbReference type="PIRSR" id="PIRSR600997-1"/>
    </source>
</evidence>
<accession>A0A7E4ZV73</accession>
<dbReference type="GO" id="GO:0003990">
    <property type="term" value="F:acetylcholinesterase activity"/>
    <property type="evidence" value="ECO:0007669"/>
    <property type="project" value="UniProtKB-EC"/>
</dbReference>
<dbReference type="PANTHER" id="PTHR43918:SF4">
    <property type="entry name" value="CARBOXYLIC ESTER HYDROLASE"/>
    <property type="match status" value="1"/>
</dbReference>
<dbReference type="PROSITE" id="PS00941">
    <property type="entry name" value="CARBOXYLESTERASE_B_2"/>
    <property type="match status" value="1"/>
</dbReference>
<keyword evidence="8" id="KW-0732">Signal</keyword>
<keyword evidence="2" id="KW-0719">Serine esterase</keyword>
<dbReference type="GO" id="GO:0005886">
    <property type="term" value="C:plasma membrane"/>
    <property type="evidence" value="ECO:0007669"/>
    <property type="project" value="TreeGrafter"/>
</dbReference>
<organism evidence="10 11">
    <name type="scientific">Panagrellus redivivus</name>
    <name type="common">Microworm</name>
    <dbReference type="NCBI Taxonomy" id="6233"/>
    <lineage>
        <taxon>Eukaryota</taxon>
        <taxon>Metazoa</taxon>
        <taxon>Ecdysozoa</taxon>
        <taxon>Nematoda</taxon>
        <taxon>Chromadorea</taxon>
        <taxon>Rhabditida</taxon>
        <taxon>Tylenchina</taxon>
        <taxon>Panagrolaimomorpha</taxon>
        <taxon>Panagrolaimoidea</taxon>
        <taxon>Panagrolaimidae</taxon>
        <taxon>Panagrellus</taxon>
    </lineage>
</organism>
<evidence type="ECO:0000256" key="1">
    <source>
        <dbReference type="ARBA" id="ARBA00005964"/>
    </source>
</evidence>
<evidence type="ECO:0000256" key="2">
    <source>
        <dbReference type="ARBA" id="ARBA00022487"/>
    </source>
</evidence>
<evidence type="ECO:0000313" key="10">
    <source>
        <dbReference type="Proteomes" id="UP000492821"/>
    </source>
</evidence>
<dbReference type="InterPro" id="IPR050654">
    <property type="entry name" value="AChE-related_enzymes"/>
</dbReference>
<feature type="signal peptide" evidence="8">
    <location>
        <begin position="1"/>
        <end position="19"/>
    </location>
</feature>
<reference evidence="11" key="2">
    <citation type="submission" date="2020-10" db="UniProtKB">
        <authorList>
            <consortium name="WormBaseParasite"/>
        </authorList>
    </citation>
    <scope>IDENTIFICATION</scope>
</reference>
<dbReference type="AlphaFoldDB" id="A0A7E4ZV73"/>
<dbReference type="EC" id="3.1.1.-" evidence="8"/>
<dbReference type="PANTHER" id="PTHR43918">
    <property type="entry name" value="ACETYLCHOLINESTERASE"/>
    <property type="match status" value="1"/>
</dbReference>
<comment type="catalytic activity">
    <reaction evidence="6">
        <text>acetylcholine + H2O = choline + acetate + H(+)</text>
        <dbReference type="Rhea" id="RHEA:17561"/>
        <dbReference type="ChEBI" id="CHEBI:15354"/>
        <dbReference type="ChEBI" id="CHEBI:15355"/>
        <dbReference type="ChEBI" id="CHEBI:15377"/>
        <dbReference type="ChEBI" id="CHEBI:15378"/>
        <dbReference type="ChEBI" id="CHEBI:30089"/>
        <dbReference type="EC" id="3.1.1.7"/>
    </reaction>
</comment>
<keyword evidence="3 8" id="KW-0378">Hydrolase</keyword>
<dbReference type="Gene3D" id="3.40.50.1820">
    <property type="entry name" value="alpha/beta hydrolase"/>
    <property type="match status" value="1"/>
</dbReference>
<feature type="active site" description="Acyl-ester intermediate" evidence="7">
    <location>
        <position position="240"/>
    </location>
</feature>
<sequence>MISPSRCIAAVWLWALCLSQQLILCSSSSSSHRSASNQNSSHQSHIPVEVQLKYGRIKGHESIFLHKRVRSYLSVPFAEPPVGDLKFRPPTHKRPWNGTIDAGTLSPACYQGRDTYNETFWGSEMWNANTPIQEDCLYLNIWAPAEASNLTVMVWLFGGGFYSGSPSLILYDGKALALTANVVVVNVNYRIGPWGYLYFDHPDAPGNMGMLDQQMAFHWIRENIAHFGGNPASISLFGESAGASSIVAHLIAPGSRGIFQNGILQSGSLDNKWSLDTPERALQKSQQFADLVQCNRTSVSATINCLKSRDPAELLAQMWNLNLGFLEFPFAIVSRDKNFFREFDAFTALRNKQYRRDVNLMIGINHDEGNYWNIYNLPKYFDVSTQPKMTRGEFHECVDIAFARLPEVIRNAANFVYLNKTLGKSQDGPSSYFADHVNQMVGDYFFTCDSIWLADQMEDAPGKVFVYYFDQHSSANPWPEWTGVMHGYEIEYVFGVPLYNTSAGYPARETNLSRKMIQYWSSFASTGVPKLLAHHKGQLHPNKKDIPEWPEYKASTSRKWMQLKGGSLIRPIEARKKEECSVWRAARDMEYKDYLCPSTSLATTLTPSVLKLLICASIYYLRAGLV</sequence>
<dbReference type="InterPro" id="IPR000997">
    <property type="entry name" value="Cholinesterase"/>
</dbReference>
<evidence type="ECO:0000259" key="9">
    <source>
        <dbReference type="Pfam" id="PF00135"/>
    </source>
</evidence>
<dbReference type="PROSITE" id="PS00122">
    <property type="entry name" value="CARBOXYLESTERASE_B_1"/>
    <property type="match status" value="1"/>
</dbReference>
<evidence type="ECO:0000313" key="11">
    <source>
        <dbReference type="WBParaSite" id="Pan_g19563.t1"/>
    </source>
</evidence>
<evidence type="ECO:0000256" key="3">
    <source>
        <dbReference type="ARBA" id="ARBA00022801"/>
    </source>
</evidence>
<evidence type="ECO:0000256" key="8">
    <source>
        <dbReference type="RuleBase" id="RU361235"/>
    </source>
</evidence>